<sequence length="186" mass="20331">MFRTSHVFTNLLPFFAFARLPLAALALITGVLFLPQSAKAVDWQGDPAIALAVGQSDILDGVQRPTHFSAEVRARNFTRLHLTPVAGAGFSSDEASFLYAGMYADIWILDWWAITPGFAPGFFNSGDTLKLGSNLEFRSSIETSVRFKKGIRIGLSFSHISNGGISHKNPGTESWSFVCIFPIFGK</sequence>
<accession>A0A7X1B1F9</accession>
<organism evidence="1 2">
    <name type="scientific">Puniceicoccus vermicola</name>
    <dbReference type="NCBI Taxonomy" id="388746"/>
    <lineage>
        <taxon>Bacteria</taxon>
        <taxon>Pseudomonadati</taxon>
        <taxon>Verrucomicrobiota</taxon>
        <taxon>Opitutia</taxon>
        <taxon>Puniceicoccales</taxon>
        <taxon>Puniceicoccaceae</taxon>
        <taxon>Puniceicoccus</taxon>
    </lineage>
</organism>
<keyword evidence="2" id="KW-1185">Reference proteome</keyword>
<evidence type="ECO:0000313" key="2">
    <source>
        <dbReference type="Proteomes" id="UP000525652"/>
    </source>
</evidence>
<dbReference type="GO" id="GO:0016787">
    <property type="term" value="F:hydrolase activity"/>
    <property type="evidence" value="ECO:0007669"/>
    <property type="project" value="UniProtKB-KW"/>
</dbReference>
<dbReference type="EMBL" id="JACHVA010000133">
    <property type="protein sequence ID" value="MBC2603797.1"/>
    <property type="molecule type" value="Genomic_DNA"/>
</dbReference>
<dbReference type="Gene3D" id="2.40.160.20">
    <property type="match status" value="1"/>
</dbReference>
<comment type="caution">
    <text evidence="1">The sequence shown here is derived from an EMBL/GenBank/DDBJ whole genome shotgun (WGS) entry which is preliminary data.</text>
</comment>
<proteinExistence type="predicted"/>
<dbReference type="RefSeq" id="WP_185694416.1">
    <property type="nucleotide sequence ID" value="NZ_JACHVA010000133.1"/>
</dbReference>
<dbReference type="InterPro" id="IPR018550">
    <property type="entry name" value="Lipid-A_deacylase-rel"/>
</dbReference>
<gene>
    <name evidence="1" type="ORF">H5P30_18615</name>
</gene>
<evidence type="ECO:0000313" key="1">
    <source>
        <dbReference type="EMBL" id="MBC2603797.1"/>
    </source>
</evidence>
<keyword evidence="1" id="KW-0378">Hydrolase</keyword>
<dbReference type="Pfam" id="PF09411">
    <property type="entry name" value="PagL"/>
    <property type="match status" value="1"/>
</dbReference>
<name>A0A7X1B1F9_9BACT</name>
<dbReference type="AlphaFoldDB" id="A0A7X1B1F9"/>
<reference evidence="1 2" key="1">
    <citation type="submission" date="2020-07" db="EMBL/GenBank/DDBJ databases">
        <authorList>
            <person name="Feng X."/>
        </authorList>
    </citation>
    <scope>NUCLEOTIDE SEQUENCE [LARGE SCALE GENOMIC DNA]</scope>
    <source>
        <strain evidence="1 2">JCM14086</strain>
    </source>
</reference>
<protein>
    <submittedName>
        <fullName evidence="1">Acyloxyacyl hydrolase</fullName>
    </submittedName>
</protein>
<dbReference type="Proteomes" id="UP000525652">
    <property type="component" value="Unassembled WGS sequence"/>
</dbReference>